<evidence type="ECO:0000313" key="2">
    <source>
        <dbReference type="Proteomes" id="UP000499080"/>
    </source>
</evidence>
<keyword evidence="2" id="KW-1185">Reference proteome</keyword>
<proteinExistence type="predicted"/>
<comment type="caution">
    <text evidence="1">The sequence shown here is derived from an EMBL/GenBank/DDBJ whole genome shotgun (WGS) entry which is preliminary data.</text>
</comment>
<reference evidence="1 2" key="1">
    <citation type="journal article" date="2019" name="Sci. Rep.">
        <title>Orb-weaving spider Araneus ventricosus genome elucidates the spidroin gene catalogue.</title>
        <authorList>
            <person name="Kono N."/>
            <person name="Nakamura H."/>
            <person name="Ohtoshi R."/>
            <person name="Moran D.A.P."/>
            <person name="Shinohara A."/>
            <person name="Yoshida Y."/>
            <person name="Fujiwara M."/>
            <person name="Mori M."/>
            <person name="Tomita M."/>
            <person name="Arakawa K."/>
        </authorList>
    </citation>
    <scope>NUCLEOTIDE SEQUENCE [LARGE SCALE GENOMIC DNA]</scope>
</reference>
<dbReference type="AlphaFoldDB" id="A0A4Y2AMF0"/>
<evidence type="ECO:0000313" key="1">
    <source>
        <dbReference type="EMBL" id="GBL81003.1"/>
    </source>
</evidence>
<organism evidence="1 2">
    <name type="scientific">Araneus ventricosus</name>
    <name type="common">Orbweaver spider</name>
    <name type="synonym">Epeira ventricosa</name>
    <dbReference type="NCBI Taxonomy" id="182803"/>
    <lineage>
        <taxon>Eukaryota</taxon>
        <taxon>Metazoa</taxon>
        <taxon>Ecdysozoa</taxon>
        <taxon>Arthropoda</taxon>
        <taxon>Chelicerata</taxon>
        <taxon>Arachnida</taxon>
        <taxon>Araneae</taxon>
        <taxon>Araneomorphae</taxon>
        <taxon>Entelegynae</taxon>
        <taxon>Araneoidea</taxon>
        <taxon>Araneidae</taxon>
        <taxon>Araneus</taxon>
    </lineage>
</organism>
<accession>A0A4Y2AMF0</accession>
<sequence>MILISTVCRTSSEFDDSRHSSRHDLYKLGKVRIGYRNRRGGILAMLTNWQLLILPEWMEICLREAHLFACRSVCAYATKHIHTLSNQNIRNTMYVESLLDSGFDDSKHSSRHGLYSLLKCRGGILAYANKLATLNSPRLEGNLSEGSLSVRLSICM</sequence>
<dbReference type="EMBL" id="BGPR01000024">
    <property type="protein sequence ID" value="GBL81003.1"/>
    <property type="molecule type" value="Genomic_DNA"/>
</dbReference>
<name>A0A4Y2AMF0_ARAVE</name>
<protein>
    <submittedName>
        <fullName evidence="1">Uncharacterized protein</fullName>
    </submittedName>
</protein>
<dbReference type="Proteomes" id="UP000499080">
    <property type="component" value="Unassembled WGS sequence"/>
</dbReference>
<gene>
    <name evidence="1" type="ORF">AVEN_83092_1</name>
</gene>